<sequence>MEAPHTRALFDHCDQRRTVSGRPIDHGANAIRGVQMLASATITWACRQSIEGTRQRSSQRHQEKICPVPTRASKKIKQISIETCT</sequence>
<proteinExistence type="predicted"/>
<protein>
    <submittedName>
        <fullName evidence="1">Uncharacterized protein</fullName>
    </submittedName>
</protein>
<accession>A0ABR0A4M8</accession>
<evidence type="ECO:0000313" key="2">
    <source>
        <dbReference type="Proteomes" id="UP001234178"/>
    </source>
</evidence>
<reference evidence="1 2" key="1">
    <citation type="journal article" date="2023" name="Nucleic Acids Res.">
        <title>The hologenome of Daphnia magna reveals possible DNA methylation and microbiome-mediated evolution of the host genome.</title>
        <authorList>
            <person name="Chaturvedi A."/>
            <person name="Li X."/>
            <person name="Dhandapani V."/>
            <person name="Marshall H."/>
            <person name="Kissane S."/>
            <person name="Cuenca-Cambronero M."/>
            <person name="Asole G."/>
            <person name="Calvet F."/>
            <person name="Ruiz-Romero M."/>
            <person name="Marangio P."/>
            <person name="Guigo R."/>
            <person name="Rago D."/>
            <person name="Mirbahai L."/>
            <person name="Eastwood N."/>
            <person name="Colbourne J.K."/>
            <person name="Zhou J."/>
            <person name="Mallon E."/>
            <person name="Orsini L."/>
        </authorList>
    </citation>
    <scope>NUCLEOTIDE SEQUENCE [LARGE SCALE GENOMIC DNA]</scope>
    <source>
        <strain evidence="1">LRV0_1</strain>
    </source>
</reference>
<comment type="caution">
    <text evidence="1">The sequence shown here is derived from an EMBL/GenBank/DDBJ whole genome shotgun (WGS) entry which is preliminary data.</text>
</comment>
<name>A0ABR0A4M8_9CRUS</name>
<evidence type="ECO:0000313" key="1">
    <source>
        <dbReference type="EMBL" id="KAK4020083.1"/>
    </source>
</evidence>
<dbReference type="Proteomes" id="UP001234178">
    <property type="component" value="Unassembled WGS sequence"/>
</dbReference>
<organism evidence="1 2">
    <name type="scientific">Daphnia magna</name>
    <dbReference type="NCBI Taxonomy" id="35525"/>
    <lineage>
        <taxon>Eukaryota</taxon>
        <taxon>Metazoa</taxon>
        <taxon>Ecdysozoa</taxon>
        <taxon>Arthropoda</taxon>
        <taxon>Crustacea</taxon>
        <taxon>Branchiopoda</taxon>
        <taxon>Diplostraca</taxon>
        <taxon>Cladocera</taxon>
        <taxon>Anomopoda</taxon>
        <taxon>Daphniidae</taxon>
        <taxon>Daphnia</taxon>
    </lineage>
</organism>
<keyword evidence="2" id="KW-1185">Reference proteome</keyword>
<dbReference type="EMBL" id="JAOYFB010000036">
    <property type="protein sequence ID" value="KAK4020083.1"/>
    <property type="molecule type" value="Genomic_DNA"/>
</dbReference>
<gene>
    <name evidence="1" type="ORF">OUZ56_002079</name>
</gene>